<dbReference type="Proteomes" id="UP000623795">
    <property type="component" value="Unassembled WGS sequence"/>
</dbReference>
<dbReference type="SUPFAM" id="SSF46689">
    <property type="entry name" value="Homeodomain-like"/>
    <property type="match status" value="1"/>
</dbReference>
<protein>
    <submittedName>
        <fullName evidence="5">Helix-turn-helix domain-containing protein</fullName>
    </submittedName>
</protein>
<dbReference type="InterPro" id="IPR003313">
    <property type="entry name" value="AraC-bd"/>
</dbReference>
<organism evidence="5 6">
    <name type="scientific">Aromatoleum toluvorans</name>
    <dbReference type="NCBI Taxonomy" id="92002"/>
    <lineage>
        <taxon>Bacteria</taxon>
        <taxon>Pseudomonadati</taxon>
        <taxon>Pseudomonadota</taxon>
        <taxon>Betaproteobacteria</taxon>
        <taxon>Rhodocyclales</taxon>
        <taxon>Rhodocyclaceae</taxon>
        <taxon>Aromatoleum</taxon>
    </lineage>
</organism>
<dbReference type="InterPro" id="IPR018060">
    <property type="entry name" value="HTH_AraC"/>
</dbReference>
<keyword evidence="2" id="KW-0238">DNA-binding</keyword>
<dbReference type="PANTHER" id="PTHR46796:SF2">
    <property type="entry name" value="TRANSCRIPTIONAL REGULATORY PROTEIN"/>
    <property type="match status" value="1"/>
</dbReference>
<name>A0ABX1PZS6_9RHOO</name>
<accession>A0ABX1PZS6</accession>
<dbReference type="SMART" id="SM00342">
    <property type="entry name" value="HTH_ARAC"/>
    <property type="match status" value="1"/>
</dbReference>
<dbReference type="PROSITE" id="PS01124">
    <property type="entry name" value="HTH_ARAC_FAMILY_2"/>
    <property type="match status" value="1"/>
</dbReference>
<dbReference type="Pfam" id="PF12833">
    <property type="entry name" value="HTH_18"/>
    <property type="match status" value="1"/>
</dbReference>
<reference evidence="5 6" key="1">
    <citation type="submission" date="2019-12" db="EMBL/GenBank/DDBJ databases">
        <title>Comparative genomics gives insights into the taxonomy of the Azoarcus-Aromatoleum group and reveals separate origins of nif in the plant-associated Azoarcus and non-plant-associated Aromatoleum sub-groups.</title>
        <authorList>
            <person name="Lafos M."/>
            <person name="Maluk M."/>
            <person name="Batista M."/>
            <person name="Junghare M."/>
            <person name="Carmona M."/>
            <person name="Faoro H."/>
            <person name="Cruz L.M."/>
            <person name="Battistoni F."/>
            <person name="De Souza E."/>
            <person name="Pedrosa F."/>
            <person name="Chen W.-M."/>
            <person name="Poole P.S."/>
            <person name="Dixon R.A."/>
            <person name="James E.K."/>
        </authorList>
    </citation>
    <scope>NUCLEOTIDE SEQUENCE [LARGE SCALE GENOMIC DNA]</scope>
    <source>
        <strain evidence="5 6">Td21</strain>
    </source>
</reference>
<dbReference type="InterPro" id="IPR014710">
    <property type="entry name" value="RmlC-like_jellyroll"/>
</dbReference>
<dbReference type="Pfam" id="PF02311">
    <property type="entry name" value="AraC_binding"/>
    <property type="match status" value="1"/>
</dbReference>
<evidence type="ECO:0000313" key="5">
    <source>
        <dbReference type="EMBL" id="NMG44942.1"/>
    </source>
</evidence>
<dbReference type="RefSeq" id="WP_169256789.1">
    <property type="nucleotide sequence ID" value="NZ_WTVN01000022.1"/>
</dbReference>
<dbReference type="InterPro" id="IPR050204">
    <property type="entry name" value="AraC_XylS_family_regulators"/>
</dbReference>
<gene>
    <name evidence="5" type="ORF">GPA22_14540</name>
</gene>
<evidence type="ECO:0000313" key="6">
    <source>
        <dbReference type="Proteomes" id="UP000623795"/>
    </source>
</evidence>
<dbReference type="InterPro" id="IPR009057">
    <property type="entry name" value="Homeodomain-like_sf"/>
</dbReference>
<keyword evidence="3" id="KW-0804">Transcription</keyword>
<evidence type="ECO:0000256" key="1">
    <source>
        <dbReference type="ARBA" id="ARBA00023015"/>
    </source>
</evidence>
<dbReference type="InterPro" id="IPR037923">
    <property type="entry name" value="HTH-like"/>
</dbReference>
<evidence type="ECO:0000256" key="3">
    <source>
        <dbReference type="ARBA" id="ARBA00023163"/>
    </source>
</evidence>
<comment type="caution">
    <text evidence="5">The sequence shown here is derived from an EMBL/GenBank/DDBJ whole genome shotgun (WGS) entry which is preliminary data.</text>
</comment>
<dbReference type="Gene3D" id="2.60.120.10">
    <property type="entry name" value="Jelly Rolls"/>
    <property type="match status" value="1"/>
</dbReference>
<feature type="domain" description="HTH araC/xylS-type" evidence="4">
    <location>
        <begin position="155"/>
        <end position="257"/>
    </location>
</feature>
<dbReference type="Gene3D" id="1.10.10.60">
    <property type="entry name" value="Homeodomain-like"/>
    <property type="match status" value="2"/>
</dbReference>
<evidence type="ECO:0000256" key="2">
    <source>
        <dbReference type="ARBA" id="ARBA00023125"/>
    </source>
</evidence>
<keyword evidence="6" id="KW-1185">Reference proteome</keyword>
<dbReference type="EMBL" id="WTVN01000022">
    <property type="protein sequence ID" value="NMG44942.1"/>
    <property type="molecule type" value="Genomic_DNA"/>
</dbReference>
<evidence type="ECO:0000259" key="4">
    <source>
        <dbReference type="PROSITE" id="PS01124"/>
    </source>
</evidence>
<proteinExistence type="predicted"/>
<dbReference type="SUPFAM" id="SSF51215">
    <property type="entry name" value="Regulatory protein AraC"/>
    <property type="match status" value="1"/>
</dbReference>
<dbReference type="PANTHER" id="PTHR46796">
    <property type="entry name" value="HTH-TYPE TRANSCRIPTIONAL ACTIVATOR RHAS-RELATED"/>
    <property type="match status" value="1"/>
</dbReference>
<keyword evidence="1" id="KW-0805">Transcription regulation</keyword>
<sequence length="261" mass="29219">MSDKHITGWTIAPQHGVEVVSARMGPHGLDGHFHDAWSIGVILEGTCSFRAGNREYEARQGDLFLIPPFEVHACSAASSDVRYKVLYIGDTCLQKIDAGRFSALANASSRVFTAPPLAGHIAALDTRHVDAPRTDALLRALAALLPSPRETRVRERELHPLQNAMHRLWQSDVEAGELVERLPHSRWHTLRTFRSQTGLSPSAYLRQLRALKARFLLNQQQASLSDLALLLHFTDQAHFTRTFKAVFGVTPGRLRKVIQRR</sequence>